<evidence type="ECO:0000313" key="3">
    <source>
        <dbReference type="Proteomes" id="UP000250266"/>
    </source>
</evidence>
<dbReference type="SUPFAM" id="SSF54001">
    <property type="entry name" value="Cysteine proteinases"/>
    <property type="match status" value="1"/>
</dbReference>
<dbReference type="AlphaFoldDB" id="A0A8E2JAG6"/>
<keyword evidence="3" id="KW-1185">Reference proteome</keyword>
<feature type="region of interest" description="Disordered" evidence="1">
    <location>
        <begin position="84"/>
        <end position="103"/>
    </location>
</feature>
<dbReference type="InterPro" id="IPR038765">
    <property type="entry name" value="Papain-like_cys_pep_sf"/>
</dbReference>
<accession>A0A8E2JAG6</accession>
<reference evidence="2 3" key="1">
    <citation type="journal article" date="2016" name="Nat. Commun.">
        <title>Ectomycorrhizal ecology is imprinted in the genome of the dominant symbiotic fungus Cenococcum geophilum.</title>
        <authorList>
            <consortium name="DOE Joint Genome Institute"/>
            <person name="Peter M."/>
            <person name="Kohler A."/>
            <person name="Ohm R.A."/>
            <person name="Kuo A."/>
            <person name="Krutzmann J."/>
            <person name="Morin E."/>
            <person name="Arend M."/>
            <person name="Barry K.W."/>
            <person name="Binder M."/>
            <person name="Choi C."/>
            <person name="Clum A."/>
            <person name="Copeland A."/>
            <person name="Grisel N."/>
            <person name="Haridas S."/>
            <person name="Kipfer T."/>
            <person name="LaButti K."/>
            <person name="Lindquist E."/>
            <person name="Lipzen A."/>
            <person name="Maire R."/>
            <person name="Meier B."/>
            <person name="Mihaltcheva S."/>
            <person name="Molinier V."/>
            <person name="Murat C."/>
            <person name="Poggeler S."/>
            <person name="Quandt C.A."/>
            <person name="Sperisen C."/>
            <person name="Tritt A."/>
            <person name="Tisserant E."/>
            <person name="Crous P.W."/>
            <person name="Henrissat B."/>
            <person name="Nehls U."/>
            <person name="Egli S."/>
            <person name="Spatafora J.W."/>
            <person name="Grigoriev I.V."/>
            <person name="Martin F.M."/>
        </authorList>
    </citation>
    <scope>NUCLEOTIDE SEQUENCE [LARGE SCALE GENOMIC DNA]</scope>
    <source>
        <strain evidence="2 3">CBS 459.81</strain>
    </source>
</reference>
<evidence type="ECO:0000313" key="2">
    <source>
        <dbReference type="EMBL" id="OCK75350.1"/>
    </source>
</evidence>
<sequence length="785" mass="88585">MRQKHIKGTCDEDARVLLTAASLLREDSLLFDPNPDFLKLLESALRKILFKVRQHLHSTKSAGGKRREIDDRKLPSVHTITGHTVENAPALPPPTQHNSASRTVQELQNTAIITQSQTAPTTAPEEAQLPSIAILEKEQKSPTANLKEEQIFVAATLKEEQTSATATLKQEQDDKPSAQPTAAIVIDDSGDEDNDTILLPVPTTTRSHHSSDEFAEFEHYISIASAAGSNFILPPQEEKFRNGMEVRRCLSRLIPKSGRKYWLDRNLVFAILSKLLPSQASILSQEGPPSELAVQKLINGHDFEGIKFLVLPYAFKFHWSLAVVDIQRRTITTIGTSEGDAWARYLGQAIDAKLGGPQKETWQWVAKELYPYAGTQDETNCGTMICHNAEAVVFARPVENIPVRDLRLRYLRLIVQSYEVEPRSNAFLSYLGFKHSGPKRKREEWEVSGELMVPCSRRLNISRPQLLEEPELPLLESAEDEEFASKISNSAERAGFDGSRILEILLERPANLSNKKCLRVIQYACQIGSAEVFQTLKEVLRGDTTCLPELPLDDLTMVFLQLDLVQKTGNNHVELARKRWEQYYLHETFIKSVAMEQEKKRKERKARGRRKNPAVGANQSHLDGSHQTAEHVVRQRIFNGMRGEMAKRLQESAEWNGADLNKFDTNILSDNLLSDNLLNGKKIAQFFSGYNKLDLFLLLLFPADQVLPPRLDLVNAFPDYQRSLSKPIHAKEFSEFNLPTMNWLGKISCHGDDTRDYEHKPADFFQPAAEVIRGELVLYPSSNSG</sequence>
<dbReference type="Proteomes" id="UP000250266">
    <property type="component" value="Unassembled WGS sequence"/>
</dbReference>
<name>A0A8E2JAG6_9PEZI</name>
<organism evidence="2 3">
    <name type="scientific">Lepidopterella palustris CBS 459.81</name>
    <dbReference type="NCBI Taxonomy" id="1314670"/>
    <lineage>
        <taxon>Eukaryota</taxon>
        <taxon>Fungi</taxon>
        <taxon>Dikarya</taxon>
        <taxon>Ascomycota</taxon>
        <taxon>Pezizomycotina</taxon>
        <taxon>Dothideomycetes</taxon>
        <taxon>Pleosporomycetidae</taxon>
        <taxon>Mytilinidiales</taxon>
        <taxon>Argynnaceae</taxon>
        <taxon>Lepidopterella</taxon>
    </lineage>
</organism>
<evidence type="ECO:0008006" key="4">
    <source>
        <dbReference type="Google" id="ProtNLM"/>
    </source>
</evidence>
<dbReference type="OrthoDB" id="3798910at2759"/>
<evidence type="ECO:0000256" key="1">
    <source>
        <dbReference type="SAM" id="MobiDB-lite"/>
    </source>
</evidence>
<dbReference type="Gene3D" id="3.40.395.10">
    <property type="entry name" value="Adenoviral Proteinase, Chain A"/>
    <property type="match status" value="1"/>
</dbReference>
<feature type="region of interest" description="Disordered" evidence="1">
    <location>
        <begin position="596"/>
        <end position="627"/>
    </location>
</feature>
<proteinExistence type="predicted"/>
<feature type="compositionally biased region" description="Polar residues" evidence="1">
    <location>
        <begin position="617"/>
        <end position="627"/>
    </location>
</feature>
<feature type="compositionally biased region" description="Basic residues" evidence="1">
    <location>
        <begin position="601"/>
        <end position="612"/>
    </location>
</feature>
<protein>
    <recommendedName>
        <fullName evidence="4">Ubiquitin-like protease family profile domain-containing protein</fullName>
    </recommendedName>
</protein>
<gene>
    <name evidence="2" type="ORF">K432DRAFT_446770</name>
</gene>
<dbReference type="EMBL" id="KV745328">
    <property type="protein sequence ID" value="OCK75350.1"/>
    <property type="molecule type" value="Genomic_DNA"/>
</dbReference>